<evidence type="ECO:0000256" key="1">
    <source>
        <dbReference type="SAM" id="MobiDB-lite"/>
    </source>
</evidence>
<feature type="compositionally biased region" description="Basic and acidic residues" evidence="1">
    <location>
        <begin position="113"/>
        <end position="123"/>
    </location>
</feature>
<evidence type="ECO:0000313" key="3">
    <source>
        <dbReference type="EMBL" id="ANS67475.1"/>
    </source>
</evidence>
<protein>
    <submittedName>
        <fullName evidence="3">Uncharacterized protein</fullName>
    </submittedName>
</protein>
<dbReference type="OrthoDB" id="4338553at2"/>
<keyword evidence="2" id="KW-1133">Transmembrane helix</keyword>
<organism evidence="3 4">
    <name type="scientific">Streptomyces lincolnensis</name>
    <dbReference type="NCBI Taxonomy" id="1915"/>
    <lineage>
        <taxon>Bacteria</taxon>
        <taxon>Bacillati</taxon>
        <taxon>Actinomycetota</taxon>
        <taxon>Actinomycetes</taxon>
        <taxon>Kitasatosporales</taxon>
        <taxon>Streptomycetaceae</taxon>
        <taxon>Streptomyces</taxon>
    </lineage>
</organism>
<keyword evidence="4" id="KW-1185">Reference proteome</keyword>
<proteinExistence type="predicted"/>
<dbReference type="AlphaFoldDB" id="A0A1B1MFR6"/>
<accession>A0A1B1MFR6</accession>
<keyword evidence="2" id="KW-0812">Transmembrane</keyword>
<evidence type="ECO:0000313" key="4">
    <source>
        <dbReference type="Proteomes" id="UP000092598"/>
    </source>
</evidence>
<dbReference type="KEGG" id="sls:SLINC_5251"/>
<feature type="region of interest" description="Disordered" evidence="1">
    <location>
        <begin position="161"/>
        <end position="348"/>
    </location>
</feature>
<feature type="transmembrane region" description="Helical" evidence="2">
    <location>
        <begin position="131"/>
        <end position="154"/>
    </location>
</feature>
<name>A0A1B1MFR6_STRLN</name>
<dbReference type="RefSeq" id="WP_067438341.1">
    <property type="nucleotide sequence ID" value="NZ_CP016438.1"/>
</dbReference>
<evidence type="ECO:0000256" key="2">
    <source>
        <dbReference type="SAM" id="Phobius"/>
    </source>
</evidence>
<dbReference type="Proteomes" id="UP000092598">
    <property type="component" value="Chromosome"/>
</dbReference>
<feature type="compositionally biased region" description="Basic and acidic residues" evidence="1">
    <location>
        <begin position="286"/>
        <end position="334"/>
    </location>
</feature>
<sequence length="381" mass="39544">MADERCDFPGDTPRTPGRWLNRETAELLLSGASLEAVDAADRDQAERLAKTLDSLSVEPPPGAELPGEAAALAAFRKVRADRADDWIGVPAPGHRTRVPSSDSSDAGLVRIGDPADRADDPRPRRGRALRLGLAAALTVGMVGGVAAAVGIGFLPGVGDSEPDPAATVSAAATPNRPFVSPSPPAAHSEPRPDGAENDTGRQPPRDTAREGSAPPGTGTGSEGRSKQPGAWRGAPSACRDVRDGKNLNADRRRTLEGAAGGPSQVKDYCKGLLAAPNSADGSTGRSDTDVRNGVRKDGRGDDEGGDKGRGRGRGGDGHRDDRERDDRDRGRGESDGYGGRHLGHGRVGFGVNSGAAPLKSLAKDPSELRFSRTSNFFAGRV</sequence>
<dbReference type="EMBL" id="CP016438">
    <property type="protein sequence ID" value="ANS67475.1"/>
    <property type="molecule type" value="Genomic_DNA"/>
</dbReference>
<reference evidence="3 4" key="1">
    <citation type="submission" date="2016-07" db="EMBL/GenBank/DDBJ databases">
        <title>Enhancement of antibiotic productionsby engineered nitrateutilization in actinobacteria.</title>
        <authorList>
            <person name="Meng S.C."/>
        </authorList>
    </citation>
    <scope>NUCLEOTIDE SEQUENCE [LARGE SCALE GENOMIC DNA]</scope>
    <source>
        <strain evidence="3 4">NRRL 2936</strain>
    </source>
</reference>
<feature type="compositionally biased region" description="Basic and acidic residues" evidence="1">
    <location>
        <begin position="239"/>
        <end position="255"/>
    </location>
</feature>
<feature type="compositionally biased region" description="Gly residues" evidence="1">
    <location>
        <begin position="335"/>
        <end position="348"/>
    </location>
</feature>
<dbReference type="STRING" id="1915.SLINC_5251"/>
<feature type="region of interest" description="Disordered" evidence="1">
    <location>
        <begin position="86"/>
        <end position="124"/>
    </location>
</feature>
<keyword evidence="2" id="KW-0472">Membrane</keyword>
<gene>
    <name evidence="3" type="ORF">SLINC_5251</name>
</gene>
<dbReference type="PATRIC" id="fig|1915.4.peg.5824"/>